<evidence type="ECO:0000313" key="3">
    <source>
        <dbReference type="EMBL" id="GGV02504.1"/>
    </source>
</evidence>
<name>A0A8H9I037_KITAU</name>
<dbReference type="AlphaFoldDB" id="A0A8H9I037"/>
<gene>
    <name evidence="3" type="ORF">GCM10010502_66390</name>
</gene>
<evidence type="ECO:0000256" key="1">
    <source>
        <dbReference type="SAM" id="MobiDB-lite"/>
    </source>
</evidence>
<dbReference type="Proteomes" id="UP000610124">
    <property type="component" value="Unassembled WGS sequence"/>
</dbReference>
<dbReference type="EMBL" id="BMUB01000028">
    <property type="protein sequence ID" value="GGV02504.1"/>
    <property type="molecule type" value="Genomic_DNA"/>
</dbReference>
<organism evidence="3 4">
    <name type="scientific">Kitasatospora aureofaciens</name>
    <name type="common">Streptomyces aureofaciens</name>
    <dbReference type="NCBI Taxonomy" id="1894"/>
    <lineage>
        <taxon>Bacteria</taxon>
        <taxon>Bacillati</taxon>
        <taxon>Actinomycetota</taxon>
        <taxon>Actinomycetes</taxon>
        <taxon>Kitasatosporales</taxon>
        <taxon>Streptomycetaceae</taxon>
        <taxon>Kitasatospora</taxon>
    </lineage>
</organism>
<accession>A0A8H9I037</accession>
<sequence>MADLGQTNDPKALIPGDSGSIAHTESALREYGDFLHIAGEGLSRINTSDGWSGEAADAFHKVFHGQPGKWLQAGDAFHDAAGALGSYASTLDWAQGEATDALRLWSAGEANQQAARDKLANARNQLAGAAGTAGAIIGKARDLAPPKPGFWSQLGDDIGDFFSDAGDFAKDLGETVVSDLASVGNAMVHDPGSVAEMAGGLALTTLGVGGEVLGVALDATGVGAVIGVPANVVSAGAIATGVGLMGMGASNIAEDAAGPDRVNMNSDSGGGGGGGGGVPRSYKSNEGAIGQELGYSRKDIKLAIHAVKNKPGWRGIGGNKNPDVVVDTSTGEVYPKLPDGSPADDSIGNVFDYLPEE</sequence>
<feature type="region of interest" description="Disordered" evidence="1">
    <location>
        <begin position="329"/>
        <end position="348"/>
    </location>
</feature>
<evidence type="ECO:0000313" key="4">
    <source>
        <dbReference type="Proteomes" id="UP000610124"/>
    </source>
</evidence>
<dbReference type="GeneID" id="97489542"/>
<protein>
    <recommendedName>
        <fullName evidence="2">Putative T7SS secretion signal domain-containing protein</fullName>
    </recommendedName>
</protein>
<reference evidence="3 4" key="1">
    <citation type="journal article" date="2014" name="Int. J. Syst. Evol. Microbiol.">
        <title>Complete genome sequence of Corynebacterium casei LMG S-19264T (=DSM 44701T), isolated from a smear-ripened cheese.</title>
        <authorList>
            <consortium name="US DOE Joint Genome Institute (JGI-PGF)"/>
            <person name="Walter F."/>
            <person name="Albersmeier A."/>
            <person name="Kalinowski J."/>
            <person name="Ruckert C."/>
        </authorList>
    </citation>
    <scope>NUCLEOTIDE SEQUENCE [LARGE SCALE GENOMIC DNA]</scope>
    <source>
        <strain evidence="3 4">JCM 4434</strain>
    </source>
</reference>
<dbReference type="Pfam" id="PF21725">
    <property type="entry name" value="T7SS_signal"/>
    <property type="match status" value="1"/>
</dbReference>
<comment type="caution">
    <text evidence="3">The sequence shown here is derived from an EMBL/GenBank/DDBJ whole genome shotgun (WGS) entry which is preliminary data.</text>
</comment>
<feature type="region of interest" description="Disordered" evidence="1">
    <location>
        <begin position="258"/>
        <end position="283"/>
    </location>
</feature>
<dbReference type="RefSeq" id="WP_141763771.1">
    <property type="nucleotide sequence ID" value="NZ_BMUB01000028.1"/>
</dbReference>
<evidence type="ECO:0000259" key="2">
    <source>
        <dbReference type="Pfam" id="PF21725"/>
    </source>
</evidence>
<dbReference type="OrthoDB" id="5194739at2"/>
<dbReference type="InterPro" id="IPR049082">
    <property type="entry name" value="T7SS_signal"/>
</dbReference>
<feature type="compositionally biased region" description="Gly residues" evidence="1">
    <location>
        <begin position="268"/>
        <end position="278"/>
    </location>
</feature>
<proteinExistence type="predicted"/>
<feature type="domain" description="Putative T7SS secretion signal" evidence="2">
    <location>
        <begin position="3"/>
        <end position="115"/>
    </location>
</feature>